<organism evidence="2 3">
    <name type="scientific">Actinokineospora terrae</name>
    <dbReference type="NCBI Taxonomy" id="155974"/>
    <lineage>
        <taxon>Bacteria</taxon>
        <taxon>Bacillati</taxon>
        <taxon>Actinomycetota</taxon>
        <taxon>Actinomycetes</taxon>
        <taxon>Pseudonocardiales</taxon>
        <taxon>Pseudonocardiaceae</taxon>
        <taxon>Actinokineospora</taxon>
    </lineage>
</organism>
<dbReference type="Pfam" id="PF04149">
    <property type="entry name" value="DUF397"/>
    <property type="match status" value="1"/>
</dbReference>
<feature type="domain" description="DUF397" evidence="1">
    <location>
        <begin position="25"/>
        <end position="73"/>
    </location>
</feature>
<gene>
    <name evidence="2" type="ORF">SAMN04487818_12442</name>
</gene>
<dbReference type="EMBL" id="FOGI01000024">
    <property type="protein sequence ID" value="SES49136.1"/>
    <property type="molecule type" value="Genomic_DNA"/>
</dbReference>
<dbReference type="AlphaFoldDB" id="A0A1H9XSK0"/>
<dbReference type="InterPro" id="IPR007278">
    <property type="entry name" value="DUF397"/>
</dbReference>
<feature type="non-terminal residue" evidence="2">
    <location>
        <position position="1"/>
    </location>
</feature>
<keyword evidence="3" id="KW-1185">Reference proteome</keyword>
<proteinExistence type="predicted"/>
<reference evidence="3" key="1">
    <citation type="submission" date="2016-10" db="EMBL/GenBank/DDBJ databases">
        <authorList>
            <person name="Varghese N."/>
            <person name="Submissions S."/>
        </authorList>
    </citation>
    <scope>NUCLEOTIDE SEQUENCE [LARGE SCALE GENOMIC DNA]</scope>
    <source>
        <strain evidence="3">DSM 44260</strain>
    </source>
</reference>
<evidence type="ECO:0000259" key="1">
    <source>
        <dbReference type="Pfam" id="PF04149"/>
    </source>
</evidence>
<sequence>SGLSQRCPDGESDITMTVSDSLAVVWRKSSRSVDNGQCLEVAMFGATAMLRDSKSAGTEILTFPTASWKMLVDLASDAAG</sequence>
<evidence type="ECO:0000313" key="2">
    <source>
        <dbReference type="EMBL" id="SES49136.1"/>
    </source>
</evidence>
<dbReference type="Proteomes" id="UP000199051">
    <property type="component" value="Unassembled WGS sequence"/>
</dbReference>
<evidence type="ECO:0000313" key="3">
    <source>
        <dbReference type="Proteomes" id="UP000199051"/>
    </source>
</evidence>
<accession>A0A1H9XSK0</accession>
<dbReference type="RefSeq" id="WP_218150865.1">
    <property type="nucleotide sequence ID" value="NZ_FOGI01000024.1"/>
</dbReference>
<protein>
    <recommendedName>
        <fullName evidence="1">DUF397 domain-containing protein</fullName>
    </recommendedName>
</protein>
<name>A0A1H9XSK0_9PSEU</name>